<keyword evidence="1" id="KW-1185">Reference proteome</keyword>
<reference evidence="1" key="1">
    <citation type="journal article" date="2014" name="Nat. Commun.">
        <title>The tobacco genome sequence and its comparison with those of tomato and potato.</title>
        <authorList>
            <person name="Sierro N."/>
            <person name="Battey J.N."/>
            <person name="Ouadi S."/>
            <person name="Bakaher N."/>
            <person name="Bovet L."/>
            <person name="Willig A."/>
            <person name="Goepfert S."/>
            <person name="Peitsch M.C."/>
            <person name="Ivanov N.V."/>
        </authorList>
    </citation>
    <scope>NUCLEOTIDE SEQUENCE [LARGE SCALE GENOMIC DNA]</scope>
</reference>
<reference evidence="2" key="2">
    <citation type="submission" date="2025-08" db="UniProtKB">
        <authorList>
            <consortium name="RefSeq"/>
        </authorList>
    </citation>
    <scope>IDENTIFICATION</scope>
    <source>
        <tissue evidence="2">Leaf</tissue>
    </source>
</reference>
<evidence type="ECO:0000313" key="2">
    <source>
        <dbReference type="RefSeq" id="XP_075095159.1"/>
    </source>
</evidence>
<name>A0AC58TD55_TOBAC</name>
<organism evidence="1 2">
    <name type="scientific">Nicotiana tabacum</name>
    <name type="common">Common tobacco</name>
    <dbReference type="NCBI Taxonomy" id="4097"/>
    <lineage>
        <taxon>Eukaryota</taxon>
        <taxon>Viridiplantae</taxon>
        <taxon>Streptophyta</taxon>
        <taxon>Embryophyta</taxon>
        <taxon>Tracheophyta</taxon>
        <taxon>Spermatophyta</taxon>
        <taxon>Magnoliopsida</taxon>
        <taxon>eudicotyledons</taxon>
        <taxon>Gunneridae</taxon>
        <taxon>Pentapetalae</taxon>
        <taxon>asterids</taxon>
        <taxon>lamiids</taxon>
        <taxon>Solanales</taxon>
        <taxon>Solanaceae</taxon>
        <taxon>Nicotianoideae</taxon>
        <taxon>Nicotianeae</taxon>
        <taxon>Nicotiana</taxon>
    </lineage>
</organism>
<accession>A0AC58TD55</accession>
<dbReference type="Proteomes" id="UP000790787">
    <property type="component" value="Chromosome 19"/>
</dbReference>
<protein>
    <submittedName>
        <fullName evidence="2">Uncharacterized protein LOC142173462</fullName>
    </submittedName>
</protein>
<sequence length="212" mass="23613">MVPPFSTIQDSVHPSKGCKRTSMADFLADHPILDDLELTDELHDKDSIVLEVQPSWKMYFDGAVHRGGAGAGIVFVTSQGEVLPYSFTLTQLCSKNVDEYQALILGLEMIVDMKQLQVQVFGDSQLVVNHLLSNYEVKKLELRPYHNYAKKLMGWIGDVIIQHVPRKENKKVDALATLASSLTLPNQAQFDAWGFDVVGPLPMSSSGHLYIL</sequence>
<evidence type="ECO:0000313" key="1">
    <source>
        <dbReference type="Proteomes" id="UP000790787"/>
    </source>
</evidence>
<gene>
    <name evidence="2" type="primary">LOC142173462</name>
</gene>
<dbReference type="RefSeq" id="XP_075095159.1">
    <property type="nucleotide sequence ID" value="XM_075239058.1"/>
</dbReference>
<proteinExistence type="predicted"/>